<reference evidence="1" key="1">
    <citation type="submission" date="2020-09" db="EMBL/GenBank/DDBJ databases">
        <title>Genome-Enabled Discovery of Anthraquinone Biosynthesis in Senna tora.</title>
        <authorList>
            <person name="Kang S.-H."/>
            <person name="Pandey R.P."/>
            <person name="Lee C.-M."/>
            <person name="Sim J.-S."/>
            <person name="Jeong J.-T."/>
            <person name="Choi B.-S."/>
            <person name="Jung M."/>
            <person name="Ginzburg D."/>
            <person name="Zhao K."/>
            <person name="Won S.Y."/>
            <person name="Oh T.-J."/>
            <person name="Yu Y."/>
            <person name="Kim N.-H."/>
            <person name="Lee O.R."/>
            <person name="Lee T.-H."/>
            <person name="Bashyal P."/>
            <person name="Kim T.-S."/>
            <person name="Lee W.-H."/>
            <person name="Kawkins C."/>
            <person name="Kim C.-K."/>
            <person name="Kim J.S."/>
            <person name="Ahn B.O."/>
            <person name="Rhee S.Y."/>
            <person name="Sohng J.K."/>
        </authorList>
    </citation>
    <scope>NUCLEOTIDE SEQUENCE</scope>
    <source>
        <tissue evidence="1">Leaf</tissue>
    </source>
</reference>
<protein>
    <submittedName>
        <fullName evidence="1">TMV resistance protein N</fullName>
    </submittedName>
</protein>
<dbReference type="EMBL" id="JAAIUW010000006">
    <property type="protein sequence ID" value="KAF7826401.1"/>
    <property type="molecule type" value="Genomic_DNA"/>
</dbReference>
<dbReference type="AlphaFoldDB" id="A0A834WP39"/>
<evidence type="ECO:0000313" key="1">
    <source>
        <dbReference type="EMBL" id="KAF7826401.1"/>
    </source>
</evidence>
<name>A0A834WP39_9FABA</name>
<keyword evidence="2" id="KW-1185">Reference proteome</keyword>
<evidence type="ECO:0000313" key="2">
    <source>
        <dbReference type="Proteomes" id="UP000634136"/>
    </source>
</evidence>
<comment type="caution">
    <text evidence="1">The sequence shown here is derived from an EMBL/GenBank/DDBJ whole genome shotgun (WGS) entry which is preliminary data.</text>
</comment>
<organism evidence="1 2">
    <name type="scientific">Senna tora</name>
    <dbReference type="NCBI Taxonomy" id="362788"/>
    <lineage>
        <taxon>Eukaryota</taxon>
        <taxon>Viridiplantae</taxon>
        <taxon>Streptophyta</taxon>
        <taxon>Embryophyta</taxon>
        <taxon>Tracheophyta</taxon>
        <taxon>Spermatophyta</taxon>
        <taxon>Magnoliopsida</taxon>
        <taxon>eudicotyledons</taxon>
        <taxon>Gunneridae</taxon>
        <taxon>Pentapetalae</taxon>
        <taxon>rosids</taxon>
        <taxon>fabids</taxon>
        <taxon>Fabales</taxon>
        <taxon>Fabaceae</taxon>
        <taxon>Caesalpinioideae</taxon>
        <taxon>Cassia clade</taxon>
        <taxon>Senna</taxon>
    </lineage>
</organism>
<dbReference type="OrthoDB" id="1627220at2759"/>
<sequence>MGSGFRVARWPDDLIGMAPRAEAVENLLDLDSEDVVRVVGIHGMGRDREDDSCCSYV</sequence>
<dbReference type="Proteomes" id="UP000634136">
    <property type="component" value="Unassembled WGS sequence"/>
</dbReference>
<gene>
    <name evidence="1" type="ORF">G2W53_017565</name>
</gene>
<accession>A0A834WP39</accession>
<proteinExistence type="predicted"/>